<evidence type="ECO:0000256" key="3">
    <source>
        <dbReference type="ARBA" id="ARBA00022692"/>
    </source>
</evidence>
<evidence type="ECO:0000313" key="8">
    <source>
        <dbReference type="Proteomes" id="UP000236454"/>
    </source>
</evidence>
<dbReference type="InterPro" id="IPR019860">
    <property type="entry name" value="Motility-assoc_ABC_perm_GldF"/>
</dbReference>
<dbReference type="GO" id="GO:0140359">
    <property type="term" value="F:ABC-type transporter activity"/>
    <property type="evidence" value="ECO:0007669"/>
    <property type="project" value="InterPro"/>
</dbReference>
<feature type="transmembrane region" description="Helical" evidence="6">
    <location>
        <begin position="95"/>
        <end position="119"/>
    </location>
</feature>
<gene>
    <name evidence="7" type="ORF">SAMN05216474_1895</name>
</gene>
<dbReference type="Proteomes" id="UP000236454">
    <property type="component" value="Unassembled WGS sequence"/>
</dbReference>
<evidence type="ECO:0000256" key="6">
    <source>
        <dbReference type="SAM" id="Phobius"/>
    </source>
</evidence>
<keyword evidence="4 6" id="KW-1133">Transmembrane helix</keyword>
<name>A0A1I7A4W4_9FLAO</name>
<keyword evidence="3 6" id="KW-0812">Transmembrane</keyword>
<dbReference type="Pfam" id="PF12679">
    <property type="entry name" value="ABC2_membrane_2"/>
    <property type="match status" value="1"/>
</dbReference>
<comment type="subcellular location">
    <subcellularLocation>
        <location evidence="1">Cell membrane</location>
        <topology evidence="1">Multi-pass membrane protein</topology>
    </subcellularLocation>
</comment>
<keyword evidence="5 6" id="KW-0472">Membrane</keyword>
<dbReference type="InterPro" id="IPR051449">
    <property type="entry name" value="ABC-2_transporter_component"/>
</dbReference>
<keyword evidence="2" id="KW-1003">Cell membrane</keyword>
<evidence type="ECO:0000256" key="2">
    <source>
        <dbReference type="ARBA" id="ARBA00022475"/>
    </source>
</evidence>
<dbReference type="AlphaFoldDB" id="A0A1I7A4W4"/>
<proteinExistence type="predicted"/>
<feature type="transmembrane region" description="Helical" evidence="6">
    <location>
        <begin position="139"/>
        <end position="158"/>
    </location>
</feature>
<organism evidence="7 8">
    <name type="scientific">Lishizhenia tianjinensis</name>
    <dbReference type="NCBI Taxonomy" id="477690"/>
    <lineage>
        <taxon>Bacteria</taxon>
        <taxon>Pseudomonadati</taxon>
        <taxon>Bacteroidota</taxon>
        <taxon>Flavobacteriia</taxon>
        <taxon>Flavobacteriales</taxon>
        <taxon>Crocinitomicaceae</taxon>
        <taxon>Lishizhenia</taxon>
    </lineage>
</organism>
<evidence type="ECO:0000313" key="7">
    <source>
        <dbReference type="EMBL" id="SFT69968.1"/>
    </source>
</evidence>
<dbReference type="OrthoDB" id="9794512at2"/>
<keyword evidence="8" id="KW-1185">Reference proteome</keyword>
<dbReference type="RefSeq" id="WP_090248754.1">
    <property type="nucleotide sequence ID" value="NZ_FPAS01000002.1"/>
</dbReference>
<evidence type="ECO:0000256" key="5">
    <source>
        <dbReference type="ARBA" id="ARBA00023136"/>
    </source>
</evidence>
<protein>
    <submittedName>
        <fullName evidence="7">Protein involved in gliding motility GldF</fullName>
    </submittedName>
</protein>
<sequence length="243" mass="27285">MRALYFKEIRSFLSSILGYIFVAIFLVITWLFLWVISDYFNLLEGGLADLQPFFSMAPLILLILIPAVTMRSFAEEKRSGTIELLYTRPLSDFKILMAKYLAGVTLVIISLLPTLVYYISMHYLGDPVGIIDDGATITSYLGLFLLSACFVAIGIFCSAITSNQIVAFIIALFLCWFFYNGLSMLGSYANFAGLDSVIKAVGIDTHYQSIKKGVIVMSDLTYFFGVIFFFLFATHSVLKLMRK</sequence>
<dbReference type="EMBL" id="FPAS01000002">
    <property type="protein sequence ID" value="SFT69968.1"/>
    <property type="molecule type" value="Genomic_DNA"/>
</dbReference>
<accession>A0A1I7A4W4</accession>
<reference evidence="7 8" key="1">
    <citation type="submission" date="2016-10" db="EMBL/GenBank/DDBJ databases">
        <authorList>
            <person name="de Groot N.N."/>
        </authorList>
    </citation>
    <scope>NUCLEOTIDE SEQUENCE [LARGE SCALE GENOMIC DNA]</scope>
    <source>
        <strain evidence="7 8">CGMCC 1.7005</strain>
    </source>
</reference>
<dbReference type="NCBIfam" id="TIGR03518">
    <property type="entry name" value="ABC_perm_GldF"/>
    <property type="match status" value="1"/>
</dbReference>
<feature type="transmembrane region" description="Helical" evidence="6">
    <location>
        <begin position="165"/>
        <end position="182"/>
    </location>
</feature>
<dbReference type="PANTHER" id="PTHR30294">
    <property type="entry name" value="MEMBRANE COMPONENT OF ABC TRANSPORTER YHHJ-RELATED"/>
    <property type="match status" value="1"/>
</dbReference>
<dbReference type="GO" id="GO:0005886">
    <property type="term" value="C:plasma membrane"/>
    <property type="evidence" value="ECO:0007669"/>
    <property type="project" value="UniProtKB-SubCell"/>
</dbReference>
<dbReference type="STRING" id="477690.SAMN05216474_1895"/>
<feature type="transmembrane region" description="Helical" evidence="6">
    <location>
        <begin position="53"/>
        <end position="74"/>
    </location>
</feature>
<feature type="transmembrane region" description="Helical" evidence="6">
    <location>
        <begin position="12"/>
        <end position="33"/>
    </location>
</feature>
<evidence type="ECO:0000256" key="1">
    <source>
        <dbReference type="ARBA" id="ARBA00004651"/>
    </source>
</evidence>
<evidence type="ECO:0000256" key="4">
    <source>
        <dbReference type="ARBA" id="ARBA00022989"/>
    </source>
</evidence>
<feature type="transmembrane region" description="Helical" evidence="6">
    <location>
        <begin position="220"/>
        <end position="238"/>
    </location>
</feature>
<dbReference type="PANTHER" id="PTHR30294:SF29">
    <property type="entry name" value="MULTIDRUG ABC TRANSPORTER PERMEASE YBHS-RELATED"/>
    <property type="match status" value="1"/>
</dbReference>